<evidence type="ECO:0000256" key="5">
    <source>
        <dbReference type="ARBA" id="ARBA00022598"/>
    </source>
</evidence>
<keyword evidence="13" id="KW-0276">Fatty acid metabolism</keyword>
<dbReference type="PROSITE" id="PS00867">
    <property type="entry name" value="CPSASE_2"/>
    <property type="match status" value="1"/>
</dbReference>
<dbReference type="PANTHER" id="PTHR48095:SF2">
    <property type="entry name" value="BIOTIN CARBOXYLASE, CHLOROPLASTIC"/>
    <property type="match status" value="1"/>
</dbReference>
<feature type="domain" description="ATP-grasp" evidence="14">
    <location>
        <begin position="120"/>
        <end position="316"/>
    </location>
</feature>
<evidence type="ECO:0000256" key="13">
    <source>
        <dbReference type="RuleBase" id="RU365063"/>
    </source>
</evidence>
<dbReference type="EMBL" id="PKTG01000130">
    <property type="protein sequence ID" value="PLX15715.1"/>
    <property type="molecule type" value="Genomic_DNA"/>
</dbReference>
<evidence type="ECO:0000256" key="6">
    <source>
        <dbReference type="ARBA" id="ARBA00022723"/>
    </source>
</evidence>
<organism evidence="16 17">
    <name type="scientific">Muiribacterium halophilum</name>
    <dbReference type="NCBI Taxonomy" id="2053465"/>
    <lineage>
        <taxon>Bacteria</taxon>
        <taxon>Candidatus Muiribacteriota</taxon>
        <taxon>Candidatus Muiribacteriia</taxon>
        <taxon>Candidatus Muiribacteriales</taxon>
        <taxon>Candidatus Muiribacteriaceae</taxon>
        <taxon>Candidatus Muiribacterium</taxon>
    </lineage>
</organism>
<evidence type="ECO:0000256" key="9">
    <source>
        <dbReference type="ARBA" id="ARBA00022842"/>
    </source>
</evidence>
<keyword evidence="8 12" id="KW-0067">ATP-binding</keyword>
<comment type="subunit">
    <text evidence="3 13">Acetyl-CoA carboxylase is a heterohexamer of biotin carboxyl carrier protein, biotin carboxylase and the two subunits of carboxyl transferase in a 2:2 complex.</text>
</comment>
<dbReference type="NCBIfam" id="NF006367">
    <property type="entry name" value="PRK08591.1"/>
    <property type="match status" value="1"/>
</dbReference>
<keyword evidence="5 13" id="KW-0436">Ligase</keyword>
<evidence type="ECO:0000313" key="17">
    <source>
        <dbReference type="Proteomes" id="UP000234857"/>
    </source>
</evidence>
<dbReference type="InterPro" id="IPR011054">
    <property type="entry name" value="Rudment_hybrid_motif"/>
</dbReference>
<dbReference type="PROSITE" id="PS00866">
    <property type="entry name" value="CPSASE_1"/>
    <property type="match status" value="1"/>
</dbReference>
<proteinExistence type="predicted"/>
<dbReference type="Proteomes" id="UP000234857">
    <property type="component" value="Unassembled WGS sequence"/>
</dbReference>
<dbReference type="GO" id="GO:0046872">
    <property type="term" value="F:metal ion binding"/>
    <property type="evidence" value="ECO:0007669"/>
    <property type="project" value="UniProtKB-KW"/>
</dbReference>
<sequence>MFNKILIANRGEIAIRVIRACKELGIKTVAVYSKADSMSLHRMLADEAVCIGEAASIDSYLYIPNIISAAQITGAEAIHPGYGFLSENQNFVEICEAHDIKFIGPSLNTMMNMSDKAMAKRIAREASVPVLPGSEGAVKDVEDAKTIAKEVGFPVIIKASFGGGGRGMRIARDLKELSHYFEIAQNEALSAFGNPDVYIEKFVENPKHIEVQVLGDGKGKALYLYERDCSVQRKHQKLIEESPCPVLDDAQREDICKRAASLAAMIKYEGAGTLEFLYDKGQFFFMEMNTRLQVEHGVSEMVCNQDLVKWQIKIAAGEELTIDQEDIKINGHAIECRINAEDPENNFMPDAGKAEQLIFPGGPNVRIDSFIYSGYEIPPYYDSMVAKFLVWGNDREEAINRMKRVLSEFKVEGFSTTADFHAKVMDNKTFTNGKYTTKFLEENV</sequence>
<evidence type="ECO:0000256" key="1">
    <source>
        <dbReference type="ARBA" id="ARBA00003761"/>
    </source>
</evidence>
<dbReference type="FunFam" id="3.40.50.20:FF:000010">
    <property type="entry name" value="Propionyl-CoA carboxylase subunit alpha"/>
    <property type="match status" value="1"/>
</dbReference>
<comment type="function">
    <text evidence="1 13">This protein is a component of the acetyl coenzyme A carboxylase complex; first, biotin carboxylase catalyzes the carboxylation of the carrier protein and then the transcarboxylase transfers the carboxyl group to form malonyl-CoA.</text>
</comment>
<keyword evidence="6" id="KW-0479">Metal-binding</keyword>
<feature type="domain" description="Biotin carboxylation" evidence="15">
    <location>
        <begin position="1"/>
        <end position="444"/>
    </location>
</feature>
<keyword evidence="13" id="KW-0444">Lipid biosynthesis</keyword>
<dbReference type="SUPFAM" id="SSF56059">
    <property type="entry name" value="Glutathione synthetase ATP-binding domain-like"/>
    <property type="match status" value="1"/>
</dbReference>
<evidence type="ECO:0000256" key="7">
    <source>
        <dbReference type="ARBA" id="ARBA00022741"/>
    </source>
</evidence>
<dbReference type="GO" id="GO:0006633">
    <property type="term" value="P:fatty acid biosynthetic process"/>
    <property type="evidence" value="ECO:0007669"/>
    <property type="project" value="UniProtKB-KW"/>
</dbReference>
<evidence type="ECO:0000256" key="3">
    <source>
        <dbReference type="ARBA" id="ARBA00011750"/>
    </source>
</evidence>
<dbReference type="SMART" id="SM00878">
    <property type="entry name" value="Biotin_carb_C"/>
    <property type="match status" value="1"/>
</dbReference>
<dbReference type="SUPFAM" id="SSF51246">
    <property type="entry name" value="Rudiment single hybrid motif"/>
    <property type="match status" value="1"/>
</dbReference>
<evidence type="ECO:0000259" key="15">
    <source>
        <dbReference type="PROSITE" id="PS50979"/>
    </source>
</evidence>
<dbReference type="InterPro" id="IPR016185">
    <property type="entry name" value="PreATP-grasp_dom_sf"/>
</dbReference>
<dbReference type="Gene3D" id="3.30.470.20">
    <property type="entry name" value="ATP-grasp fold, B domain"/>
    <property type="match status" value="1"/>
</dbReference>
<dbReference type="UniPathway" id="UPA00655">
    <property type="reaction ID" value="UER00711"/>
</dbReference>
<dbReference type="GO" id="GO:2001295">
    <property type="term" value="P:malonyl-CoA biosynthetic process"/>
    <property type="evidence" value="ECO:0007669"/>
    <property type="project" value="UniProtKB-UniPathway"/>
</dbReference>
<keyword evidence="13" id="KW-0275">Fatty acid biosynthesis</keyword>
<keyword evidence="7 12" id="KW-0547">Nucleotide-binding</keyword>
<evidence type="ECO:0000256" key="2">
    <source>
        <dbReference type="ARBA" id="ARBA00004956"/>
    </source>
</evidence>
<dbReference type="SUPFAM" id="SSF52440">
    <property type="entry name" value="PreATP-grasp domain"/>
    <property type="match status" value="1"/>
</dbReference>
<evidence type="ECO:0000259" key="14">
    <source>
        <dbReference type="PROSITE" id="PS50975"/>
    </source>
</evidence>
<dbReference type="EC" id="6.3.4.14" evidence="4 13"/>
<keyword evidence="10 13" id="KW-0092">Biotin</keyword>
<protein>
    <recommendedName>
        <fullName evidence="4 13">Biotin carboxylase</fullName>
        <ecNumber evidence="4 13">6.3.4.14</ecNumber>
    </recommendedName>
    <alternativeName>
        <fullName evidence="13">Acetyl-coenzyme A carboxylase biotin carboxylase subunit A</fullName>
    </alternativeName>
</protein>
<comment type="catalytic activity">
    <reaction evidence="11 13">
        <text>N(6)-biotinyl-L-lysyl-[protein] + hydrogencarbonate + ATP = N(6)-carboxybiotinyl-L-lysyl-[protein] + ADP + phosphate + H(+)</text>
        <dbReference type="Rhea" id="RHEA:13501"/>
        <dbReference type="Rhea" id="RHEA-COMP:10505"/>
        <dbReference type="Rhea" id="RHEA-COMP:10506"/>
        <dbReference type="ChEBI" id="CHEBI:15378"/>
        <dbReference type="ChEBI" id="CHEBI:17544"/>
        <dbReference type="ChEBI" id="CHEBI:30616"/>
        <dbReference type="ChEBI" id="CHEBI:43474"/>
        <dbReference type="ChEBI" id="CHEBI:83144"/>
        <dbReference type="ChEBI" id="CHEBI:83145"/>
        <dbReference type="ChEBI" id="CHEBI:456216"/>
        <dbReference type="EC" id="6.3.4.14"/>
    </reaction>
</comment>
<evidence type="ECO:0000256" key="12">
    <source>
        <dbReference type="PROSITE-ProRule" id="PRU00409"/>
    </source>
</evidence>
<accession>A0A2N5ZAK6</accession>
<dbReference type="Pfam" id="PF02785">
    <property type="entry name" value="Biotin_carb_C"/>
    <property type="match status" value="1"/>
</dbReference>
<gene>
    <name evidence="16" type="primary">accC</name>
    <name evidence="16" type="ORF">C0601_12105</name>
</gene>
<dbReference type="InterPro" id="IPR011764">
    <property type="entry name" value="Biotin_carboxylation_dom"/>
</dbReference>
<dbReference type="AlphaFoldDB" id="A0A2N5ZAK6"/>
<keyword evidence="13" id="KW-0443">Lipid metabolism</keyword>
<keyword evidence="9" id="KW-0460">Magnesium</keyword>
<dbReference type="InterPro" id="IPR004549">
    <property type="entry name" value="Acetyl_CoA_COase_biotin_COase"/>
</dbReference>
<dbReference type="InterPro" id="IPR005479">
    <property type="entry name" value="CPAse_ATP-bd"/>
</dbReference>
<dbReference type="PANTHER" id="PTHR48095">
    <property type="entry name" value="PYRUVATE CARBOXYLASE SUBUNIT A"/>
    <property type="match status" value="1"/>
</dbReference>
<dbReference type="Pfam" id="PF02786">
    <property type="entry name" value="CPSase_L_D2"/>
    <property type="match status" value="1"/>
</dbReference>
<dbReference type="GO" id="GO:0004075">
    <property type="term" value="F:biotin carboxylase activity"/>
    <property type="evidence" value="ECO:0007669"/>
    <property type="project" value="UniProtKB-EC"/>
</dbReference>
<dbReference type="InterPro" id="IPR011761">
    <property type="entry name" value="ATP-grasp"/>
</dbReference>
<dbReference type="PROSITE" id="PS50979">
    <property type="entry name" value="BC"/>
    <property type="match status" value="1"/>
</dbReference>
<evidence type="ECO:0000256" key="11">
    <source>
        <dbReference type="ARBA" id="ARBA00048600"/>
    </source>
</evidence>
<dbReference type="InterPro" id="IPR005482">
    <property type="entry name" value="Biotin_COase_C"/>
</dbReference>
<comment type="caution">
    <text evidence="16">The sequence shown here is derived from an EMBL/GenBank/DDBJ whole genome shotgun (WGS) entry which is preliminary data.</text>
</comment>
<dbReference type="InterPro" id="IPR005481">
    <property type="entry name" value="BC-like_N"/>
</dbReference>
<evidence type="ECO:0000256" key="4">
    <source>
        <dbReference type="ARBA" id="ARBA00013263"/>
    </source>
</evidence>
<comment type="pathway">
    <text evidence="2 13">Lipid metabolism; malonyl-CoA biosynthesis; malonyl-CoA from acetyl-CoA: step 1/1.</text>
</comment>
<dbReference type="NCBIfam" id="TIGR00514">
    <property type="entry name" value="accC"/>
    <property type="match status" value="1"/>
</dbReference>
<reference evidence="16 17" key="1">
    <citation type="submission" date="2017-11" db="EMBL/GenBank/DDBJ databases">
        <title>Genome-resolved metagenomics identifies genetic mobility, metabolic interactions, and unexpected diversity in perchlorate-reducing communities.</title>
        <authorList>
            <person name="Barnum T.P."/>
            <person name="Figueroa I.A."/>
            <person name="Carlstrom C.I."/>
            <person name="Lucas L.N."/>
            <person name="Engelbrektson A.L."/>
            <person name="Coates J.D."/>
        </authorList>
    </citation>
    <scope>NUCLEOTIDE SEQUENCE [LARGE SCALE GENOMIC DNA]</scope>
    <source>
        <strain evidence="16">BM706</strain>
    </source>
</reference>
<dbReference type="InterPro" id="IPR051602">
    <property type="entry name" value="ACC_Biotin_Carboxylase"/>
</dbReference>
<dbReference type="FunFam" id="3.30.1490.20:FF:000018">
    <property type="entry name" value="Biotin carboxylase"/>
    <property type="match status" value="1"/>
</dbReference>
<name>A0A2N5ZAK6_MUIH1</name>
<dbReference type="Pfam" id="PF00289">
    <property type="entry name" value="Biotin_carb_N"/>
    <property type="match status" value="1"/>
</dbReference>
<dbReference type="GO" id="GO:0005524">
    <property type="term" value="F:ATP binding"/>
    <property type="evidence" value="ECO:0007669"/>
    <property type="project" value="UniProtKB-UniRule"/>
</dbReference>
<evidence type="ECO:0000256" key="8">
    <source>
        <dbReference type="ARBA" id="ARBA00022840"/>
    </source>
</evidence>
<dbReference type="PROSITE" id="PS50975">
    <property type="entry name" value="ATP_GRASP"/>
    <property type="match status" value="1"/>
</dbReference>
<evidence type="ECO:0000313" key="16">
    <source>
        <dbReference type="EMBL" id="PLX15715.1"/>
    </source>
</evidence>
<evidence type="ECO:0000256" key="10">
    <source>
        <dbReference type="ARBA" id="ARBA00023267"/>
    </source>
</evidence>